<comment type="caution">
    <text evidence="2">The sequence shown here is derived from an EMBL/GenBank/DDBJ whole genome shotgun (WGS) entry which is preliminary data.</text>
</comment>
<gene>
    <name evidence="2" type="ORF">QO015_002319</name>
</gene>
<keyword evidence="2" id="KW-0413">Isomerase</keyword>
<dbReference type="RefSeq" id="WP_266279256.1">
    <property type="nucleotide sequence ID" value="NZ_JAPKNF010000001.1"/>
</dbReference>
<feature type="domain" description="Xylose isomerase-like TIM barrel" evidence="1">
    <location>
        <begin position="19"/>
        <end position="265"/>
    </location>
</feature>
<dbReference type="InterPro" id="IPR013022">
    <property type="entry name" value="Xyl_isomerase-like_TIM-brl"/>
</dbReference>
<organism evidence="2 3">
    <name type="scientific">Kaistia geumhonensis</name>
    <dbReference type="NCBI Taxonomy" id="410839"/>
    <lineage>
        <taxon>Bacteria</taxon>
        <taxon>Pseudomonadati</taxon>
        <taxon>Pseudomonadota</taxon>
        <taxon>Alphaproteobacteria</taxon>
        <taxon>Hyphomicrobiales</taxon>
        <taxon>Kaistiaceae</taxon>
        <taxon>Kaistia</taxon>
    </lineage>
</organism>
<reference evidence="2 3" key="1">
    <citation type="submission" date="2023-07" db="EMBL/GenBank/DDBJ databases">
        <title>Genomic Encyclopedia of Type Strains, Phase IV (KMG-IV): sequencing the most valuable type-strain genomes for metagenomic binning, comparative biology and taxonomic classification.</title>
        <authorList>
            <person name="Goeker M."/>
        </authorList>
    </citation>
    <scope>NUCLEOTIDE SEQUENCE [LARGE SCALE GENOMIC DNA]</scope>
    <source>
        <strain evidence="2 3">B1-1</strain>
    </source>
</reference>
<dbReference type="InterPro" id="IPR050312">
    <property type="entry name" value="IolE/XylAMocC-like"/>
</dbReference>
<evidence type="ECO:0000313" key="3">
    <source>
        <dbReference type="Proteomes" id="UP001223743"/>
    </source>
</evidence>
<dbReference type="PANTHER" id="PTHR12110:SF21">
    <property type="entry name" value="XYLOSE ISOMERASE-LIKE TIM BARREL DOMAIN-CONTAINING PROTEIN"/>
    <property type="match status" value="1"/>
</dbReference>
<dbReference type="Gene3D" id="3.20.20.150">
    <property type="entry name" value="Divalent-metal-dependent TIM barrel enzymes"/>
    <property type="match status" value="1"/>
</dbReference>
<accession>A0ABU0M6Y8</accession>
<name>A0ABU0M6Y8_9HYPH</name>
<evidence type="ECO:0000259" key="1">
    <source>
        <dbReference type="Pfam" id="PF01261"/>
    </source>
</evidence>
<evidence type="ECO:0000313" key="2">
    <source>
        <dbReference type="EMBL" id="MDQ0516706.1"/>
    </source>
</evidence>
<dbReference type="Proteomes" id="UP001223743">
    <property type="component" value="Unassembled WGS sequence"/>
</dbReference>
<protein>
    <submittedName>
        <fullName evidence="2">Sugar phosphate isomerase/epimerase</fullName>
    </submittedName>
</protein>
<sequence>MKIGFYTSTLGDRPIDEVIDFAASEGFDAIEIDVGSHIPTPADVAPIVEKARARGLFVSSLTLFGNQLEPDPAARTALHAKTEAFVRAAADADVPVFVLFPGHNPAASDDQNYADFAAFAKDLLAATSGSPIRIAMENWPGPHKAFIAVTPAGWRKLFALVPDPRLSLEFDPSHLIWQGIDPVAARREFASRIAILHGKDTAIDEDKLSGAGYFSEGWWTYVLPGRGRVDWKSFLAAAKADGFDGVVSIEHEDRAFGWPKGDLEARRKGHRVALENLRAALA</sequence>
<keyword evidence="3" id="KW-1185">Reference proteome</keyword>
<dbReference type="SUPFAM" id="SSF51658">
    <property type="entry name" value="Xylose isomerase-like"/>
    <property type="match status" value="1"/>
</dbReference>
<dbReference type="Pfam" id="PF01261">
    <property type="entry name" value="AP_endonuc_2"/>
    <property type="match status" value="1"/>
</dbReference>
<dbReference type="GO" id="GO:0016853">
    <property type="term" value="F:isomerase activity"/>
    <property type="evidence" value="ECO:0007669"/>
    <property type="project" value="UniProtKB-KW"/>
</dbReference>
<dbReference type="InterPro" id="IPR036237">
    <property type="entry name" value="Xyl_isomerase-like_sf"/>
</dbReference>
<dbReference type="PANTHER" id="PTHR12110">
    <property type="entry name" value="HYDROXYPYRUVATE ISOMERASE"/>
    <property type="match status" value="1"/>
</dbReference>
<proteinExistence type="predicted"/>
<dbReference type="EMBL" id="JAUSWJ010000001">
    <property type="protein sequence ID" value="MDQ0516706.1"/>
    <property type="molecule type" value="Genomic_DNA"/>
</dbReference>